<organism evidence="8 9">
    <name type="scientific">Mesoplasma chauliocola</name>
    <dbReference type="NCBI Taxonomy" id="216427"/>
    <lineage>
        <taxon>Bacteria</taxon>
        <taxon>Bacillati</taxon>
        <taxon>Mycoplasmatota</taxon>
        <taxon>Mollicutes</taxon>
        <taxon>Entomoplasmatales</taxon>
        <taxon>Entomoplasmataceae</taxon>
        <taxon>Mesoplasma</taxon>
    </lineage>
</organism>
<dbReference type="PANTHER" id="PTHR30589:SF0">
    <property type="entry name" value="PHOSPHATIDYLGLYCEROL--PROLIPOPROTEIN DIACYLGLYCERYL TRANSFERASE"/>
    <property type="match status" value="1"/>
</dbReference>
<evidence type="ECO:0000256" key="2">
    <source>
        <dbReference type="ARBA" id="ARBA00022475"/>
    </source>
</evidence>
<dbReference type="STRING" id="1336232.GCA_000518825_00626"/>
<dbReference type="InterPro" id="IPR001640">
    <property type="entry name" value="Lgt"/>
</dbReference>
<feature type="transmembrane region" description="Helical" evidence="7">
    <location>
        <begin position="102"/>
        <end position="121"/>
    </location>
</feature>
<dbReference type="PANTHER" id="PTHR30589">
    <property type="entry name" value="PROLIPOPROTEIN DIACYLGLYCERYL TRANSFERASE"/>
    <property type="match status" value="1"/>
</dbReference>
<dbReference type="GO" id="GO:0042158">
    <property type="term" value="P:lipoprotein biosynthetic process"/>
    <property type="evidence" value="ECO:0007669"/>
    <property type="project" value="InterPro"/>
</dbReference>
<feature type="transmembrane region" description="Helical" evidence="7">
    <location>
        <begin position="268"/>
        <end position="287"/>
    </location>
</feature>
<dbReference type="KEGG" id="mchc:CK556_00400"/>
<dbReference type="GO" id="GO:0008961">
    <property type="term" value="F:phosphatidylglycerol-prolipoprotein diacylglyceryl transferase activity"/>
    <property type="evidence" value="ECO:0007669"/>
    <property type="project" value="InterPro"/>
</dbReference>
<keyword evidence="6 7" id="KW-0472">Membrane</keyword>
<evidence type="ECO:0000256" key="6">
    <source>
        <dbReference type="ARBA" id="ARBA00023136"/>
    </source>
</evidence>
<reference evidence="8 9" key="1">
    <citation type="submission" date="2017-08" db="EMBL/GenBank/DDBJ databases">
        <title>Complete Genome Sequence of Mesoplasma chauliocola.</title>
        <authorList>
            <person name="Knight T.F.Jr."/>
            <person name="Citino T."/>
        </authorList>
    </citation>
    <scope>NUCLEOTIDE SEQUENCE [LARGE SCALE GENOMIC DNA]</scope>
    <source>
        <strain evidence="8 9">CHPA-2</strain>
    </source>
</reference>
<dbReference type="Proteomes" id="UP000232229">
    <property type="component" value="Chromosome"/>
</dbReference>
<feature type="transmembrane region" description="Helical" evidence="7">
    <location>
        <begin position="420"/>
        <end position="440"/>
    </location>
</feature>
<evidence type="ECO:0000256" key="5">
    <source>
        <dbReference type="ARBA" id="ARBA00022989"/>
    </source>
</evidence>
<dbReference type="GO" id="GO:0005886">
    <property type="term" value="C:plasma membrane"/>
    <property type="evidence" value="ECO:0007669"/>
    <property type="project" value="InterPro"/>
</dbReference>
<keyword evidence="5 7" id="KW-1133">Transmembrane helix</keyword>
<feature type="transmembrane region" description="Helical" evidence="7">
    <location>
        <begin position="382"/>
        <end position="400"/>
    </location>
</feature>
<proteinExistence type="inferred from homology"/>
<dbReference type="EMBL" id="CP023173">
    <property type="protein sequence ID" value="ASZ08826.1"/>
    <property type="molecule type" value="Genomic_DNA"/>
</dbReference>
<evidence type="ECO:0000313" key="9">
    <source>
        <dbReference type="Proteomes" id="UP000232229"/>
    </source>
</evidence>
<gene>
    <name evidence="8" type="ORF">CK556_00400</name>
</gene>
<feature type="transmembrane region" description="Helical" evidence="7">
    <location>
        <begin position="20"/>
        <end position="41"/>
    </location>
</feature>
<evidence type="ECO:0000256" key="1">
    <source>
        <dbReference type="ARBA" id="ARBA00007150"/>
    </source>
</evidence>
<feature type="transmembrane region" description="Helical" evidence="7">
    <location>
        <begin position="176"/>
        <end position="194"/>
    </location>
</feature>
<feature type="transmembrane region" description="Helical" evidence="7">
    <location>
        <begin position="70"/>
        <end position="90"/>
    </location>
</feature>
<accession>A0A249SMF2</accession>
<keyword evidence="4 7" id="KW-0812">Transmembrane</keyword>
<evidence type="ECO:0000256" key="3">
    <source>
        <dbReference type="ARBA" id="ARBA00022679"/>
    </source>
</evidence>
<sequence>MKIKNLSFNNFKLSSDKTKIISMTLWVSFFVIVIVLMSVFWKTSNVEWKQGTSFSEPVHYGGIEASYGGISIYPMAMTLGMFVAIIFTLYKFWKKGLSITDLSLAIIICIPASLFGASFFGKLNAEAPGINAGQVGFWGLFAFWKAGMAIHGGVYGGLIAGMILFYFVGRKTKTSMLVYADAIVPNILLGQAIGRWGNFFNHEVMGSPVGVVAHKEAGWGTISNVNWEKVEDVLNLPKWITRNLMVEAKVDMPKFGIQSGDLVQLSPIFLYESLSLLVVWFIITFAIPNITKLVSKKPWKVETGKYNYSFKFSVKQWFMPWIKSDDKIQSSRDIWDLAYFKNIDEDSKQQYIRSLEQDYKKYSKPKEINRANNLNSYISTKAGVECFAYFFAWNFVRFFLELDRPDDHLFVMYNKPLSLALIMVSALIGLIGMFVAQYVLPNLIRKNGYLYEKEYFALN</sequence>
<name>A0A249SMF2_9MOLU</name>
<keyword evidence="2" id="KW-1003">Cell membrane</keyword>
<evidence type="ECO:0000313" key="8">
    <source>
        <dbReference type="EMBL" id="ASZ08826.1"/>
    </source>
</evidence>
<dbReference type="PROSITE" id="PS01311">
    <property type="entry name" value="LGT"/>
    <property type="match status" value="1"/>
</dbReference>
<comment type="similarity">
    <text evidence="1">Belongs to the Lgt family.</text>
</comment>
<feature type="transmembrane region" description="Helical" evidence="7">
    <location>
        <begin position="141"/>
        <end position="169"/>
    </location>
</feature>
<evidence type="ECO:0000256" key="7">
    <source>
        <dbReference type="SAM" id="Phobius"/>
    </source>
</evidence>
<keyword evidence="3 8" id="KW-0808">Transferase</keyword>
<keyword evidence="9" id="KW-1185">Reference proteome</keyword>
<protein>
    <submittedName>
        <fullName evidence="8">Diacylglyceryl transferase</fullName>
    </submittedName>
</protein>
<dbReference type="AlphaFoldDB" id="A0A249SMF2"/>
<dbReference type="RefSeq" id="WP_027875788.1">
    <property type="nucleotide sequence ID" value="NZ_CP023173.1"/>
</dbReference>
<evidence type="ECO:0000256" key="4">
    <source>
        <dbReference type="ARBA" id="ARBA00022692"/>
    </source>
</evidence>
<dbReference type="Pfam" id="PF01790">
    <property type="entry name" value="LGT"/>
    <property type="match status" value="1"/>
</dbReference>